<accession>A0A0R1MJ24</accession>
<keyword evidence="2" id="KW-1185">Reference proteome</keyword>
<evidence type="ECO:0000313" key="2">
    <source>
        <dbReference type="Proteomes" id="UP000051448"/>
    </source>
</evidence>
<dbReference type="RefSeq" id="WP_057868775.1">
    <property type="nucleotide sequence ID" value="NZ_AZDX01000003.1"/>
</dbReference>
<dbReference type="PATRIC" id="fig|1423759.3.peg.1121"/>
<name>A0A0R1MJ24_9LACO</name>
<dbReference type="OrthoDB" id="9949234at2"/>
<dbReference type="Proteomes" id="UP000051448">
    <property type="component" value="Unassembled WGS sequence"/>
</dbReference>
<sequence length="78" mass="9179">MDDLDILIEQFNELGEKSNDYFFIANRNGNSVQFRDSLSLLMTISYTGLEMYDQIAFIDREEFELMNKMIIAAKRIND</sequence>
<evidence type="ECO:0000313" key="1">
    <source>
        <dbReference type="EMBL" id="KRL07991.1"/>
    </source>
</evidence>
<proteinExistence type="predicted"/>
<gene>
    <name evidence="1" type="ORF">FC92_GL001062</name>
</gene>
<organism evidence="1 2">
    <name type="scientific">Liquorilactobacillus hordei DSM 19519</name>
    <dbReference type="NCBI Taxonomy" id="1423759"/>
    <lineage>
        <taxon>Bacteria</taxon>
        <taxon>Bacillati</taxon>
        <taxon>Bacillota</taxon>
        <taxon>Bacilli</taxon>
        <taxon>Lactobacillales</taxon>
        <taxon>Lactobacillaceae</taxon>
        <taxon>Liquorilactobacillus</taxon>
    </lineage>
</organism>
<dbReference type="STRING" id="1423759.FC92_GL001062"/>
<dbReference type="GeneID" id="98309542"/>
<dbReference type="AlphaFoldDB" id="A0A0R1MJ24"/>
<comment type="caution">
    <text evidence="1">The sequence shown here is derived from an EMBL/GenBank/DDBJ whole genome shotgun (WGS) entry which is preliminary data.</text>
</comment>
<dbReference type="EMBL" id="AZDX01000003">
    <property type="protein sequence ID" value="KRL07991.1"/>
    <property type="molecule type" value="Genomic_DNA"/>
</dbReference>
<protein>
    <submittedName>
        <fullName evidence="1">Uncharacterized protein</fullName>
    </submittedName>
</protein>
<reference evidence="1 2" key="1">
    <citation type="journal article" date="2015" name="Genome Announc.">
        <title>Expanding the biotechnology potential of lactobacilli through comparative genomics of 213 strains and associated genera.</title>
        <authorList>
            <person name="Sun Z."/>
            <person name="Harris H.M."/>
            <person name="McCann A."/>
            <person name="Guo C."/>
            <person name="Argimon S."/>
            <person name="Zhang W."/>
            <person name="Yang X."/>
            <person name="Jeffery I.B."/>
            <person name="Cooney J.C."/>
            <person name="Kagawa T.F."/>
            <person name="Liu W."/>
            <person name="Song Y."/>
            <person name="Salvetti E."/>
            <person name="Wrobel A."/>
            <person name="Rasinkangas P."/>
            <person name="Parkhill J."/>
            <person name="Rea M.C."/>
            <person name="O'Sullivan O."/>
            <person name="Ritari J."/>
            <person name="Douillard F.P."/>
            <person name="Paul Ross R."/>
            <person name="Yang R."/>
            <person name="Briner A.E."/>
            <person name="Felis G.E."/>
            <person name="de Vos W.M."/>
            <person name="Barrangou R."/>
            <person name="Klaenhammer T.R."/>
            <person name="Caufield P.W."/>
            <person name="Cui Y."/>
            <person name="Zhang H."/>
            <person name="O'Toole P.W."/>
        </authorList>
    </citation>
    <scope>NUCLEOTIDE SEQUENCE [LARGE SCALE GENOMIC DNA]</scope>
    <source>
        <strain evidence="1 2">DSM 19519</strain>
    </source>
</reference>